<dbReference type="AlphaFoldDB" id="A0A813BIN4"/>
<evidence type="ECO:0000313" key="4">
    <source>
        <dbReference type="Proteomes" id="UP000601435"/>
    </source>
</evidence>
<keyword evidence="1" id="KW-0677">Repeat</keyword>
<proteinExistence type="predicted"/>
<dbReference type="PANTHER" id="PTHR47447">
    <property type="entry name" value="OS03G0856100 PROTEIN"/>
    <property type="match status" value="1"/>
</dbReference>
<accession>A0A813BIN4</accession>
<protein>
    <recommendedName>
        <fullName evidence="5">Pentatricopeptide repeat-containing protein, chloroplastic</fullName>
    </recommendedName>
</protein>
<keyword evidence="4" id="KW-1185">Reference proteome</keyword>
<comment type="caution">
    <text evidence="3">The sequence shown here is derived from an EMBL/GenBank/DDBJ whole genome shotgun (WGS) entry which is preliminary data.</text>
</comment>
<dbReference type="EMBL" id="CAJNJA010071986">
    <property type="protein sequence ID" value="CAE7905516.1"/>
    <property type="molecule type" value="Genomic_DNA"/>
</dbReference>
<feature type="repeat" description="PPR" evidence="2">
    <location>
        <begin position="93"/>
        <end position="127"/>
    </location>
</feature>
<dbReference type="Gene3D" id="1.25.40.10">
    <property type="entry name" value="Tetratricopeptide repeat domain"/>
    <property type="match status" value="2"/>
</dbReference>
<evidence type="ECO:0000313" key="3">
    <source>
        <dbReference type="EMBL" id="CAE7905516.1"/>
    </source>
</evidence>
<evidence type="ECO:0000256" key="1">
    <source>
        <dbReference type="ARBA" id="ARBA00022737"/>
    </source>
</evidence>
<reference evidence="3" key="1">
    <citation type="submission" date="2021-02" db="EMBL/GenBank/DDBJ databases">
        <authorList>
            <person name="Dougan E. K."/>
            <person name="Rhodes N."/>
            <person name="Thang M."/>
            <person name="Chan C."/>
        </authorList>
    </citation>
    <scope>NUCLEOTIDE SEQUENCE</scope>
</reference>
<evidence type="ECO:0000256" key="2">
    <source>
        <dbReference type="PROSITE-ProRule" id="PRU00708"/>
    </source>
</evidence>
<dbReference type="PANTHER" id="PTHR47447:SF17">
    <property type="entry name" value="OS12G0638900 PROTEIN"/>
    <property type="match status" value="1"/>
</dbReference>
<dbReference type="Proteomes" id="UP000601435">
    <property type="component" value="Unassembled WGS sequence"/>
</dbReference>
<sequence>MQPQPKHPKKHRREVRLRCDSICLNTAVSACCKADRWAWALQLFSGMLESQRRGGLAASAALAAAARRRAWRAGLALLVELRRQGRGSAGCADSVAYTAMLLACIKSSKFRAVARLLKDMKALRLEIGRAAQNVALALQEARGSWSSALRLLHGMRRNTVQTDLAAAVAVVGSCGKSAVWQAAVDVVSTLSREQLAPDVAVCECLVAADEKAPGVPLVLLQTLELATE</sequence>
<dbReference type="Pfam" id="PF01535">
    <property type="entry name" value="PPR"/>
    <property type="match status" value="2"/>
</dbReference>
<organism evidence="3 4">
    <name type="scientific">Symbiodinium necroappetens</name>
    <dbReference type="NCBI Taxonomy" id="1628268"/>
    <lineage>
        <taxon>Eukaryota</taxon>
        <taxon>Sar</taxon>
        <taxon>Alveolata</taxon>
        <taxon>Dinophyceae</taxon>
        <taxon>Suessiales</taxon>
        <taxon>Symbiodiniaceae</taxon>
        <taxon>Symbiodinium</taxon>
    </lineage>
</organism>
<dbReference type="PROSITE" id="PS51375">
    <property type="entry name" value="PPR"/>
    <property type="match status" value="1"/>
</dbReference>
<dbReference type="PROSITE" id="PS51257">
    <property type="entry name" value="PROKAR_LIPOPROTEIN"/>
    <property type="match status" value="1"/>
</dbReference>
<dbReference type="InterPro" id="IPR002885">
    <property type="entry name" value="PPR_rpt"/>
</dbReference>
<evidence type="ECO:0008006" key="5">
    <source>
        <dbReference type="Google" id="ProtNLM"/>
    </source>
</evidence>
<dbReference type="NCBIfam" id="TIGR00756">
    <property type="entry name" value="PPR"/>
    <property type="match status" value="1"/>
</dbReference>
<gene>
    <name evidence="3" type="ORF">SNEC2469_LOCUS30630</name>
</gene>
<dbReference type="OrthoDB" id="446935at2759"/>
<feature type="non-terminal residue" evidence="3">
    <location>
        <position position="228"/>
    </location>
</feature>
<dbReference type="InterPro" id="IPR011990">
    <property type="entry name" value="TPR-like_helical_dom_sf"/>
</dbReference>
<name>A0A813BIN4_9DINO</name>